<dbReference type="Pfam" id="PF01424">
    <property type="entry name" value="R3H"/>
    <property type="match status" value="1"/>
</dbReference>
<keyword evidence="8" id="KW-0067">ATP-binding</keyword>
<dbReference type="GO" id="GO:0004386">
    <property type="term" value="F:helicase activity"/>
    <property type="evidence" value="ECO:0007669"/>
    <property type="project" value="UniProtKB-KW"/>
</dbReference>
<evidence type="ECO:0000256" key="3">
    <source>
        <dbReference type="ARBA" id="ARBA00022490"/>
    </source>
</evidence>
<dbReference type="Gene3D" id="3.30.70.330">
    <property type="match status" value="1"/>
</dbReference>
<keyword evidence="5" id="KW-0547">Nucleotide-binding</keyword>
<feature type="region of interest" description="Disordered" evidence="14">
    <location>
        <begin position="566"/>
        <end position="618"/>
    </location>
</feature>
<evidence type="ECO:0000256" key="12">
    <source>
        <dbReference type="ARBA" id="ARBA00062407"/>
    </source>
</evidence>
<evidence type="ECO:0000256" key="10">
    <source>
        <dbReference type="ARBA" id="ARBA00023242"/>
    </source>
</evidence>
<dbReference type="GO" id="GO:0003677">
    <property type="term" value="F:DNA binding"/>
    <property type="evidence" value="ECO:0007669"/>
    <property type="project" value="UniProtKB-ARBA"/>
</dbReference>
<evidence type="ECO:0000256" key="11">
    <source>
        <dbReference type="ARBA" id="ARBA00055199"/>
    </source>
</evidence>
<evidence type="ECO:0000256" key="13">
    <source>
        <dbReference type="PROSITE-ProRule" id="PRU00176"/>
    </source>
</evidence>
<dbReference type="CDD" id="cd12253">
    <property type="entry name" value="RRM_PIN4_like"/>
    <property type="match status" value="1"/>
</dbReference>
<feature type="region of interest" description="Disordered" evidence="14">
    <location>
        <begin position="472"/>
        <end position="494"/>
    </location>
</feature>
<dbReference type="GO" id="GO:0071014">
    <property type="term" value="C:post-mRNA release spliceosomal complex"/>
    <property type="evidence" value="ECO:0007669"/>
    <property type="project" value="UniProtKB-ARBA"/>
</dbReference>
<keyword evidence="4" id="KW-0597">Phosphoprotein</keyword>
<dbReference type="InterPro" id="IPR035979">
    <property type="entry name" value="RBD_domain_sf"/>
</dbReference>
<dbReference type="Gene3D" id="3.30.1370.50">
    <property type="entry name" value="R3H-like domain"/>
    <property type="match status" value="1"/>
</dbReference>
<evidence type="ECO:0008006" key="19">
    <source>
        <dbReference type="Google" id="ProtNLM"/>
    </source>
</evidence>
<dbReference type="InterPro" id="IPR000504">
    <property type="entry name" value="RRM_dom"/>
</dbReference>
<evidence type="ECO:0000256" key="5">
    <source>
        <dbReference type="ARBA" id="ARBA00022741"/>
    </source>
</evidence>
<evidence type="ECO:0000256" key="6">
    <source>
        <dbReference type="ARBA" id="ARBA00022801"/>
    </source>
</evidence>
<feature type="compositionally biased region" description="Polar residues" evidence="14">
    <location>
        <begin position="9"/>
        <end position="28"/>
    </location>
</feature>
<evidence type="ECO:0000256" key="8">
    <source>
        <dbReference type="ARBA" id="ARBA00022840"/>
    </source>
</evidence>
<evidence type="ECO:0000259" key="15">
    <source>
        <dbReference type="PROSITE" id="PS50102"/>
    </source>
</evidence>
<dbReference type="AlphaFoldDB" id="A0A4S2MNZ3"/>
<dbReference type="InterPro" id="IPR034069">
    <property type="entry name" value="R3H_Cip2"/>
</dbReference>
<evidence type="ECO:0000313" key="18">
    <source>
        <dbReference type="Proteomes" id="UP000298138"/>
    </source>
</evidence>
<keyword evidence="6" id="KW-0378">Hydrolase</keyword>
<dbReference type="SMART" id="SM00393">
    <property type="entry name" value="R3H"/>
    <property type="match status" value="1"/>
</dbReference>
<dbReference type="SMART" id="SM00360">
    <property type="entry name" value="RRM"/>
    <property type="match status" value="1"/>
</dbReference>
<keyword evidence="9 13" id="KW-0694">RNA-binding</keyword>
<dbReference type="PROSITE" id="PS51061">
    <property type="entry name" value="R3H"/>
    <property type="match status" value="1"/>
</dbReference>
<feature type="region of interest" description="Disordered" evidence="14">
    <location>
        <begin position="254"/>
        <end position="297"/>
    </location>
</feature>
<comment type="function">
    <text evidence="11">Regulates global gene expression after oxidative stress. Interacts and stabilizes mRNAs and may regulate their transition between different cytoplasmic components after oxidative stress.</text>
</comment>
<evidence type="ECO:0000256" key="1">
    <source>
        <dbReference type="ARBA" id="ARBA00004123"/>
    </source>
</evidence>
<keyword evidence="10" id="KW-0539">Nucleus</keyword>
<keyword evidence="7" id="KW-0347">Helicase</keyword>
<keyword evidence="3" id="KW-0963">Cytoplasm</keyword>
<comment type="subcellular location">
    <subcellularLocation>
        <location evidence="2">Cytoplasm</location>
    </subcellularLocation>
    <subcellularLocation>
        <location evidence="1">Nucleus</location>
    </subcellularLocation>
</comment>
<dbReference type="Proteomes" id="UP000298138">
    <property type="component" value="Unassembled WGS sequence"/>
</dbReference>
<dbReference type="GO" id="GO:0016787">
    <property type="term" value="F:hydrolase activity"/>
    <property type="evidence" value="ECO:0007669"/>
    <property type="project" value="UniProtKB-KW"/>
</dbReference>
<dbReference type="InterPro" id="IPR012677">
    <property type="entry name" value="Nucleotide-bd_a/b_plait_sf"/>
</dbReference>
<evidence type="ECO:0000259" key="16">
    <source>
        <dbReference type="PROSITE" id="PS51061"/>
    </source>
</evidence>
<feature type="region of interest" description="Disordered" evidence="14">
    <location>
        <begin position="1"/>
        <end position="32"/>
    </location>
</feature>
<feature type="compositionally biased region" description="Basic and acidic residues" evidence="14">
    <location>
        <begin position="254"/>
        <end position="270"/>
    </location>
</feature>
<organism evidence="17 18">
    <name type="scientific">Ascodesmis nigricans</name>
    <dbReference type="NCBI Taxonomy" id="341454"/>
    <lineage>
        <taxon>Eukaryota</taxon>
        <taxon>Fungi</taxon>
        <taxon>Dikarya</taxon>
        <taxon>Ascomycota</taxon>
        <taxon>Pezizomycotina</taxon>
        <taxon>Pezizomycetes</taxon>
        <taxon>Pezizales</taxon>
        <taxon>Ascodesmidaceae</taxon>
        <taxon>Ascodesmis</taxon>
    </lineage>
</organism>
<dbReference type="InterPro" id="IPR034186">
    <property type="entry name" value="PIN4-like_RRM"/>
</dbReference>
<dbReference type="CDD" id="cd02639">
    <property type="entry name" value="R3H_RRM"/>
    <property type="match status" value="1"/>
</dbReference>
<keyword evidence="18" id="KW-1185">Reference proteome</keyword>
<dbReference type="GO" id="GO:0005737">
    <property type="term" value="C:cytoplasm"/>
    <property type="evidence" value="ECO:0007669"/>
    <property type="project" value="UniProtKB-SubCell"/>
</dbReference>
<dbReference type="SUPFAM" id="SSF82708">
    <property type="entry name" value="R3H domain"/>
    <property type="match status" value="1"/>
</dbReference>
<evidence type="ECO:0000256" key="9">
    <source>
        <dbReference type="ARBA" id="ARBA00022884"/>
    </source>
</evidence>
<dbReference type="SUPFAM" id="SSF54928">
    <property type="entry name" value="RNA-binding domain, RBD"/>
    <property type="match status" value="1"/>
</dbReference>
<dbReference type="FunFam" id="3.30.1370.50:FF:000002">
    <property type="entry name" value="Immunoglobulin mu DNA-binding protein 2"/>
    <property type="match status" value="1"/>
</dbReference>
<dbReference type="OrthoDB" id="434258at2759"/>
<accession>A0A4S2MNZ3</accession>
<sequence length="618" mass="66724">MSGHDSYYETMSASRSPSGQHQQPQMQHPTLHRVSSRQFDAFGSQPGLYTAEDHAARYDPSRAYETARITPSAMAAYGGYETSGAQTWNPSSFGGSGALAAMGGGSGRIRGASRQRSALPTVWTDNAPTLPVNQLGGLGNVPQGGMTLGVGHIGSDIGQTEEELIPTAIVIKNIPFAVKKEQLVQLMTDLNLPLPYAFNYHFDNGVFRGLAFANFTTADETATVIECLNGFDLQGRKLRVEYKKMLPLQERERIEREKRERRGQLEEQHRPLSQVPPLATSPSPGATRGGKPDVDLNDPQTLQFYSQLLLFRDDLSREALIFPPTLSPQQRRIVHTLAHHMGLAHISRGSGESRQVHVFRAPPSTTTPSISPPSMPTTIHVENPHRRGLARATTMDFTDTRSESAAMYSSIGRHASALLDIPSSPSGRESARSLRAAKSVADLRSYSPSPAASTASFPVNLRHNVVHYQQQYDNGSANGTTPTLTPTATGNATSQGESLLVNGLSSMSLSNTLSGVGSIGSLRGDPRGAFERDRQNENASLGSGFQNVHTVTRSFSMGFDEVRAERDRSFVVPQRQPKGPDSDRGAGFSGRRGQPLHATSGRGSGDLDVQSGAEIVVE</sequence>
<feature type="domain" description="R3H" evidence="16">
    <location>
        <begin position="298"/>
        <end position="362"/>
    </location>
</feature>
<dbReference type="InParanoid" id="A0A4S2MNZ3"/>
<dbReference type="GO" id="GO:0005524">
    <property type="term" value="F:ATP binding"/>
    <property type="evidence" value="ECO:0007669"/>
    <property type="project" value="UniProtKB-KW"/>
</dbReference>
<dbReference type="EMBL" id="ML220161">
    <property type="protein sequence ID" value="TGZ76979.1"/>
    <property type="molecule type" value="Genomic_DNA"/>
</dbReference>
<evidence type="ECO:0000256" key="2">
    <source>
        <dbReference type="ARBA" id="ARBA00004496"/>
    </source>
</evidence>
<dbReference type="InterPro" id="IPR001374">
    <property type="entry name" value="R3H_dom"/>
</dbReference>
<dbReference type="FunFam" id="3.30.70.330:FF:000183">
    <property type="entry name" value="R3H domain containing protein"/>
    <property type="match status" value="1"/>
</dbReference>
<proteinExistence type="predicted"/>
<name>A0A4S2MNZ3_9PEZI</name>
<dbReference type="InterPro" id="IPR036867">
    <property type="entry name" value="R3H_dom_sf"/>
</dbReference>
<feature type="domain" description="RRM" evidence="15">
    <location>
        <begin position="167"/>
        <end position="245"/>
    </location>
</feature>
<dbReference type="GO" id="GO:0003723">
    <property type="term" value="F:RNA binding"/>
    <property type="evidence" value="ECO:0007669"/>
    <property type="project" value="UniProtKB-UniRule"/>
</dbReference>
<dbReference type="PROSITE" id="PS50102">
    <property type="entry name" value="RRM"/>
    <property type="match status" value="1"/>
</dbReference>
<gene>
    <name evidence="17" type="ORF">EX30DRAFT_374990</name>
</gene>
<evidence type="ECO:0000256" key="14">
    <source>
        <dbReference type="SAM" id="MobiDB-lite"/>
    </source>
</evidence>
<evidence type="ECO:0000256" key="7">
    <source>
        <dbReference type="ARBA" id="ARBA00022806"/>
    </source>
</evidence>
<evidence type="ECO:0000313" key="17">
    <source>
        <dbReference type="EMBL" id="TGZ76979.1"/>
    </source>
</evidence>
<evidence type="ECO:0000256" key="4">
    <source>
        <dbReference type="ARBA" id="ARBA00022553"/>
    </source>
</evidence>
<protein>
    <recommendedName>
        <fullName evidence="19">R3H domain protein</fullName>
    </recommendedName>
</protein>
<dbReference type="Pfam" id="PF00076">
    <property type="entry name" value="RRM_1"/>
    <property type="match status" value="1"/>
</dbReference>
<dbReference type="STRING" id="341454.A0A4S2MNZ3"/>
<comment type="subunit">
    <text evidence="12">Interacts with csx1.</text>
</comment>
<reference evidence="17 18" key="1">
    <citation type="submission" date="2019-04" db="EMBL/GenBank/DDBJ databases">
        <title>Comparative genomics and transcriptomics to analyze fruiting body development in filamentous ascomycetes.</title>
        <authorList>
            <consortium name="DOE Joint Genome Institute"/>
            <person name="Lutkenhaus R."/>
            <person name="Traeger S."/>
            <person name="Breuer J."/>
            <person name="Kuo A."/>
            <person name="Lipzen A."/>
            <person name="Pangilinan J."/>
            <person name="Dilworth D."/>
            <person name="Sandor L."/>
            <person name="Poggeler S."/>
            <person name="Barry K."/>
            <person name="Grigoriev I.V."/>
            <person name="Nowrousian M."/>
        </authorList>
    </citation>
    <scope>NUCLEOTIDE SEQUENCE [LARGE SCALE GENOMIC DNA]</scope>
    <source>
        <strain evidence="17 18">CBS 389.68</strain>
    </source>
</reference>
<feature type="compositionally biased region" description="Low complexity" evidence="14">
    <location>
        <begin position="478"/>
        <end position="493"/>
    </location>
</feature>